<dbReference type="GO" id="GO:0006412">
    <property type="term" value="P:translation"/>
    <property type="evidence" value="ECO:0007669"/>
    <property type="project" value="UniProtKB-UniRule"/>
</dbReference>
<dbReference type="PANTHER" id="PTHR33398:SF1">
    <property type="entry name" value="SMALL RIBOSOMAL SUBUNIT PROTEIN BS20C"/>
    <property type="match status" value="1"/>
</dbReference>
<evidence type="ECO:0000313" key="8">
    <source>
        <dbReference type="EMBL" id="PIR25842.1"/>
    </source>
</evidence>
<dbReference type="HAMAP" id="MF_00500">
    <property type="entry name" value="Ribosomal_bS20"/>
    <property type="match status" value="1"/>
</dbReference>
<sequence length="87" mass="9853">MPITTSAKKALRQNAKRRIRNIVKKQAVKTARKAYIAALKNSDTKAMQEKLRAVYQTLDKAAKTNVISKGKAKRLKSRMAKRLARTK</sequence>
<dbReference type="NCBIfam" id="TIGR00029">
    <property type="entry name" value="S20"/>
    <property type="match status" value="1"/>
</dbReference>
<keyword evidence="2 7" id="KW-0699">rRNA-binding</keyword>
<comment type="similarity">
    <text evidence="1 7">Belongs to the bacterial ribosomal protein bS20 family.</text>
</comment>
<evidence type="ECO:0000256" key="6">
    <source>
        <dbReference type="ARBA" id="ARBA00035136"/>
    </source>
</evidence>
<evidence type="ECO:0000256" key="1">
    <source>
        <dbReference type="ARBA" id="ARBA00007634"/>
    </source>
</evidence>
<keyword evidence="4 7" id="KW-0689">Ribosomal protein</keyword>
<dbReference type="AlphaFoldDB" id="A0A2H0PUW0"/>
<dbReference type="GO" id="GO:0005829">
    <property type="term" value="C:cytosol"/>
    <property type="evidence" value="ECO:0007669"/>
    <property type="project" value="TreeGrafter"/>
</dbReference>
<comment type="function">
    <text evidence="7">Binds directly to 16S ribosomal RNA.</text>
</comment>
<evidence type="ECO:0000256" key="3">
    <source>
        <dbReference type="ARBA" id="ARBA00022884"/>
    </source>
</evidence>
<dbReference type="Gene3D" id="1.20.58.110">
    <property type="entry name" value="Ribosomal protein S20"/>
    <property type="match status" value="1"/>
</dbReference>
<comment type="caution">
    <text evidence="8">The sequence shown here is derived from an EMBL/GenBank/DDBJ whole genome shotgun (WGS) entry which is preliminary data.</text>
</comment>
<dbReference type="Pfam" id="PF01649">
    <property type="entry name" value="Ribosomal_S20p"/>
    <property type="match status" value="1"/>
</dbReference>
<gene>
    <name evidence="7 8" type="primary">rpsT</name>
    <name evidence="8" type="ORF">COV41_02605</name>
</gene>
<evidence type="ECO:0000313" key="9">
    <source>
        <dbReference type="Proteomes" id="UP000236846"/>
    </source>
</evidence>
<organism evidence="8 9">
    <name type="scientific">Candidatus Brennerbacteria bacterium CG11_big_fil_rev_8_21_14_0_20_43_10</name>
    <dbReference type="NCBI Taxonomy" id="1974523"/>
    <lineage>
        <taxon>Bacteria</taxon>
        <taxon>Candidatus Brenneribacteriota</taxon>
    </lineage>
</organism>
<dbReference type="GO" id="GO:0015935">
    <property type="term" value="C:small ribosomal subunit"/>
    <property type="evidence" value="ECO:0007669"/>
    <property type="project" value="TreeGrafter"/>
</dbReference>
<evidence type="ECO:0000256" key="5">
    <source>
        <dbReference type="ARBA" id="ARBA00023274"/>
    </source>
</evidence>
<protein>
    <recommendedName>
        <fullName evidence="6 7">Small ribosomal subunit protein bS20</fullName>
    </recommendedName>
</protein>
<dbReference type="EMBL" id="PCXE01000050">
    <property type="protein sequence ID" value="PIR25842.1"/>
    <property type="molecule type" value="Genomic_DNA"/>
</dbReference>
<dbReference type="InterPro" id="IPR036510">
    <property type="entry name" value="Ribosomal_bS20_sf"/>
</dbReference>
<evidence type="ECO:0000256" key="2">
    <source>
        <dbReference type="ARBA" id="ARBA00022730"/>
    </source>
</evidence>
<dbReference type="SUPFAM" id="SSF46992">
    <property type="entry name" value="Ribosomal protein S20"/>
    <property type="match status" value="1"/>
</dbReference>
<accession>A0A2H0PUW0</accession>
<dbReference type="PANTHER" id="PTHR33398">
    <property type="entry name" value="30S RIBOSOMAL PROTEIN S20"/>
    <property type="match status" value="1"/>
</dbReference>
<evidence type="ECO:0000256" key="7">
    <source>
        <dbReference type="HAMAP-Rule" id="MF_00500"/>
    </source>
</evidence>
<keyword evidence="5 7" id="KW-0687">Ribonucleoprotein</keyword>
<keyword evidence="3 7" id="KW-0694">RNA-binding</keyword>
<name>A0A2H0PUW0_9BACT</name>
<reference evidence="8 9" key="1">
    <citation type="submission" date="2017-09" db="EMBL/GenBank/DDBJ databases">
        <title>Depth-based differentiation of microbial function through sediment-hosted aquifers and enrichment of novel symbionts in the deep terrestrial subsurface.</title>
        <authorList>
            <person name="Probst A.J."/>
            <person name="Ladd B."/>
            <person name="Jarett J.K."/>
            <person name="Geller-Mcgrath D.E."/>
            <person name="Sieber C.M."/>
            <person name="Emerson J.B."/>
            <person name="Anantharaman K."/>
            <person name="Thomas B.C."/>
            <person name="Malmstrom R."/>
            <person name="Stieglmeier M."/>
            <person name="Klingl A."/>
            <person name="Woyke T."/>
            <person name="Ryan C.M."/>
            <person name="Banfield J.F."/>
        </authorList>
    </citation>
    <scope>NUCLEOTIDE SEQUENCE [LARGE SCALE GENOMIC DNA]</scope>
    <source>
        <strain evidence="8">CG11_big_fil_rev_8_21_14_0_20_43_10</strain>
    </source>
</reference>
<dbReference type="Proteomes" id="UP000236846">
    <property type="component" value="Unassembled WGS sequence"/>
</dbReference>
<dbReference type="InterPro" id="IPR002583">
    <property type="entry name" value="Ribosomal_bS20"/>
</dbReference>
<dbReference type="GO" id="GO:0003735">
    <property type="term" value="F:structural constituent of ribosome"/>
    <property type="evidence" value="ECO:0007669"/>
    <property type="project" value="InterPro"/>
</dbReference>
<dbReference type="GO" id="GO:0070181">
    <property type="term" value="F:small ribosomal subunit rRNA binding"/>
    <property type="evidence" value="ECO:0007669"/>
    <property type="project" value="TreeGrafter"/>
</dbReference>
<proteinExistence type="inferred from homology"/>
<evidence type="ECO:0000256" key="4">
    <source>
        <dbReference type="ARBA" id="ARBA00022980"/>
    </source>
</evidence>